<dbReference type="CDD" id="cd00143">
    <property type="entry name" value="PP2Cc"/>
    <property type="match status" value="1"/>
</dbReference>
<sequence>MVRTTLKKIVYPCWKASSVEGDSQKGGGLEADNGGIVDGLWWYKDFGKHVNGDFSMAVIQANKVLEDQCQLESGTLSSDECGPRGTFVGIYDGHAGPEASRFINDRLFDNMKKYTSESREMSADVVRKAFLATEEEFLSVVESQWLRSPGVASVGSCCLVGIICNGLLYIANAGDSRAVLAREEKTSNTFKAVRVSEEHNASMESVREELRSLHPNDPNIVVLKHNVWRVRGLIQVSRSIGDAYLKKPEFNRHPLLSKFRLSESFNQPILKAEPSILVQKLTPEDQFLIFASDGLWEHLSDQEAVDIVKSSPRHIHSENPTGPEETRAIDIWGGAPRPCLYLPVELALKGIARKLVKAALIEAAKKREMRYSDLKKVDRGVRRHFHDDITVIVLFLNSHPPNQSSSGGAMISVKGGIMHS</sequence>
<keyword evidence="5 9" id="KW-0378">Hydrolase</keyword>
<dbReference type="EC" id="3.1.3.16" evidence="3"/>
<dbReference type="PROSITE" id="PS01032">
    <property type="entry name" value="PPM_1"/>
    <property type="match status" value="1"/>
</dbReference>
<protein>
    <recommendedName>
        <fullName evidence="3">protein-serine/threonine phosphatase</fullName>
        <ecNumber evidence="3">3.1.3.16</ecNumber>
    </recommendedName>
</protein>
<dbReference type="EMBL" id="JARYMX010000006">
    <property type="protein sequence ID" value="KAJ9545532.1"/>
    <property type="molecule type" value="Genomic_DNA"/>
</dbReference>
<dbReference type="SMART" id="SM00332">
    <property type="entry name" value="PP2Cc"/>
    <property type="match status" value="1"/>
</dbReference>
<evidence type="ECO:0000256" key="6">
    <source>
        <dbReference type="ARBA" id="ARBA00022842"/>
    </source>
</evidence>
<evidence type="ECO:0000256" key="7">
    <source>
        <dbReference type="ARBA" id="ARBA00022912"/>
    </source>
</evidence>
<name>A0AA38T680_9ASTR</name>
<evidence type="ECO:0000259" key="10">
    <source>
        <dbReference type="PROSITE" id="PS51746"/>
    </source>
</evidence>
<evidence type="ECO:0000256" key="8">
    <source>
        <dbReference type="ARBA" id="ARBA00023211"/>
    </source>
</evidence>
<dbReference type="InterPro" id="IPR036457">
    <property type="entry name" value="PPM-type-like_dom_sf"/>
</dbReference>
<dbReference type="InterPro" id="IPR015655">
    <property type="entry name" value="PP2C"/>
</dbReference>
<feature type="domain" description="PPM-type phosphatase" evidence="10">
    <location>
        <begin position="53"/>
        <end position="396"/>
    </location>
</feature>
<dbReference type="Gene3D" id="3.60.40.10">
    <property type="entry name" value="PPM-type phosphatase domain"/>
    <property type="match status" value="1"/>
</dbReference>
<comment type="cofactor">
    <cofactor evidence="2">
        <name>Mg(2+)</name>
        <dbReference type="ChEBI" id="CHEBI:18420"/>
    </cofactor>
</comment>
<evidence type="ECO:0000256" key="2">
    <source>
        <dbReference type="ARBA" id="ARBA00001946"/>
    </source>
</evidence>
<dbReference type="Pfam" id="PF00481">
    <property type="entry name" value="PP2C"/>
    <property type="match status" value="1"/>
</dbReference>
<gene>
    <name evidence="11" type="ORF">OSB04_025239</name>
</gene>
<evidence type="ECO:0000256" key="9">
    <source>
        <dbReference type="RuleBase" id="RU003465"/>
    </source>
</evidence>
<dbReference type="InterPro" id="IPR000222">
    <property type="entry name" value="PP2C_BS"/>
</dbReference>
<keyword evidence="7 9" id="KW-0904">Protein phosphatase</keyword>
<comment type="caution">
    <text evidence="11">The sequence shown here is derived from an EMBL/GenBank/DDBJ whole genome shotgun (WGS) entry which is preliminary data.</text>
</comment>
<comment type="cofactor">
    <cofactor evidence="1">
        <name>Mn(2+)</name>
        <dbReference type="ChEBI" id="CHEBI:29035"/>
    </cofactor>
</comment>
<evidence type="ECO:0000256" key="5">
    <source>
        <dbReference type="ARBA" id="ARBA00022801"/>
    </source>
</evidence>
<dbReference type="InterPro" id="IPR001932">
    <property type="entry name" value="PPM-type_phosphatase-like_dom"/>
</dbReference>
<evidence type="ECO:0000313" key="12">
    <source>
        <dbReference type="Proteomes" id="UP001172457"/>
    </source>
</evidence>
<keyword evidence="4" id="KW-0479">Metal-binding</keyword>
<dbReference type="Proteomes" id="UP001172457">
    <property type="component" value="Chromosome 6"/>
</dbReference>
<reference evidence="11" key="1">
    <citation type="submission" date="2023-03" db="EMBL/GenBank/DDBJ databases">
        <title>Chromosome-scale reference genome and RAD-based genetic map of yellow starthistle (Centaurea solstitialis) reveal putative structural variation and QTLs associated with invader traits.</title>
        <authorList>
            <person name="Reatini B."/>
            <person name="Cang F.A."/>
            <person name="Jiang Q."/>
            <person name="Mckibben M.T.W."/>
            <person name="Barker M.S."/>
            <person name="Rieseberg L.H."/>
            <person name="Dlugosch K.M."/>
        </authorList>
    </citation>
    <scope>NUCLEOTIDE SEQUENCE</scope>
    <source>
        <strain evidence="11">CAN-66</strain>
        <tissue evidence="11">Leaf</tissue>
    </source>
</reference>
<keyword evidence="8" id="KW-0464">Manganese</keyword>
<evidence type="ECO:0000256" key="3">
    <source>
        <dbReference type="ARBA" id="ARBA00013081"/>
    </source>
</evidence>
<evidence type="ECO:0000313" key="11">
    <source>
        <dbReference type="EMBL" id="KAJ9545532.1"/>
    </source>
</evidence>
<evidence type="ECO:0000256" key="1">
    <source>
        <dbReference type="ARBA" id="ARBA00001936"/>
    </source>
</evidence>
<dbReference type="GO" id="GO:0046872">
    <property type="term" value="F:metal ion binding"/>
    <property type="evidence" value="ECO:0007669"/>
    <property type="project" value="UniProtKB-KW"/>
</dbReference>
<dbReference type="PROSITE" id="PS51746">
    <property type="entry name" value="PPM_2"/>
    <property type="match status" value="1"/>
</dbReference>
<dbReference type="SUPFAM" id="SSF81606">
    <property type="entry name" value="PP2C-like"/>
    <property type="match status" value="1"/>
</dbReference>
<dbReference type="GO" id="GO:0004722">
    <property type="term" value="F:protein serine/threonine phosphatase activity"/>
    <property type="evidence" value="ECO:0007669"/>
    <property type="project" value="UniProtKB-EC"/>
</dbReference>
<keyword evidence="12" id="KW-1185">Reference proteome</keyword>
<dbReference type="PANTHER" id="PTHR47992">
    <property type="entry name" value="PROTEIN PHOSPHATASE"/>
    <property type="match status" value="1"/>
</dbReference>
<keyword evidence="6" id="KW-0460">Magnesium</keyword>
<comment type="similarity">
    <text evidence="9">Belongs to the PP2C family.</text>
</comment>
<proteinExistence type="inferred from homology"/>
<evidence type="ECO:0000256" key="4">
    <source>
        <dbReference type="ARBA" id="ARBA00022723"/>
    </source>
</evidence>
<organism evidence="11 12">
    <name type="scientific">Centaurea solstitialis</name>
    <name type="common">yellow star-thistle</name>
    <dbReference type="NCBI Taxonomy" id="347529"/>
    <lineage>
        <taxon>Eukaryota</taxon>
        <taxon>Viridiplantae</taxon>
        <taxon>Streptophyta</taxon>
        <taxon>Embryophyta</taxon>
        <taxon>Tracheophyta</taxon>
        <taxon>Spermatophyta</taxon>
        <taxon>Magnoliopsida</taxon>
        <taxon>eudicotyledons</taxon>
        <taxon>Gunneridae</taxon>
        <taxon>Pentapetalae</taxon>
        <taxon>asterids</taxon>
        <taxon>campanulids</taxon>
        <taxon>Asterales</taxon>
        <taxon>Asteraceae</taxon>
        <taxon>Carduoideae</taxon>
        <taxon>Cardueae</taxon>
        <taxon>Centaureinae</taxon>
        <taxon>Centaurea</taxon>
    </lineage>
</organism>
<dbReference type="AlphaFoldDB" id="A0AA38T680"/>
<accession>A0AA38T680</accession>